<dbReference type="AlphaFoldDB" id="A0AAD9ZYR3"/>
<keyword evidence="2" id="KW-1185">Reference proteome</keyword>
<comment type="caution">
    <text evidence="1">The sequence shown here is derived from an EMBL/GenBank/DDBJ whole genome shotgun (WGS) entry which is preliminary data.</text>
</comment>
<organism evidence="1 2">
    <name type="scientific">Dipteronia sinensis</name>
    <dbReference type="NCBI Taxonomy" id="43782"/>
    <lineage>
        <taxon>Eukaryota</taxon>
        <taxon>Viridiplantae</taxon>
        <taxon>Streptophyta</taxon>
        <taxon>Embryophyta</taxon>
        <taxon>Tracheophyta</taxon>
        <taxon>Spermatophyta</taxon>
        <taxon>Magnoliopsida</taxon>
        <taxon>eudicotyledons</taxon>
        <taxon>Gunneridae</taxon>
        <taxon>Pentapetalae</taxon>
        <taxon>rosids</taxon>
        <taxon>malvids</taxon>
        <taxon>Sapindales</taxon>
        <taxon>Sapindaceae</taxon>
        <taxon>Hippocastanoideae</taxon>
        <taxon>Acereae</taxon>
        <taxon>Dipteronia</taxon>
    </lineage>
</organism>
<name>A0AAD9ZYR3_9ROSI</name>
<dbReference type="Proteomes" id="UP001281410">
    <property type="component" value="Unassembled WGS sequence"/>
</dbReference>
<accession>A0AAD9ZYR3</accession>
<protein>
    <submittedName>
        <fullName evidence="1">Uncharacterized protein</fullName>
    </submittedName>
</protein>
<proteinExistence type="predicted"/>
<dbReference type="EMBL" id="JANJYJ010000008">
    <property type="protein sequence ID" value="KAK3195372.1"/>
    <property type="molecule type" value="Genomic_DNA"/>
</dbReference>
<reference evidence="1" key="1">
    <citation type="journal article" date="2023" name="Plant J.">
        <title>Genome sequences and population genomics provide insights into the demographic history, inbreeding, and mutation load of two 'living fossil' tree species of Dipteronia.</title>
        <authorList>
            <person name="Feng Y."/>
            <person name="Comes H.P."/>
            <person name="Chen J."/>
            <person name="Zhu S."/>
            <person name="Lu R."/>
            <person name="Zhang X."/>
            <person name="Li P."/>
            <person name="Qiu J."/>
            <person name="Olsen K.M."/>
            <person name="Qiu Y."/>
        </authorList>
    </citation>
    <scope>NUCLEOTIDE SEQUENCE</scope>
    <source>
        <strain evidence="1">NBL</strain>
    </source>
</reference>
<sequence length="126" mass="14263">MSITTPVHKSSQGTSVAEVMEIMATLPRVEKGQGIGNMNAQERFQRSCEMMSRHFDVMLDILYEMTKVMIKLLDPAFRSTSQEILSDSRYMPHFKDCIGVIDDVYVQASISLCDQVPYIGRKGIHT</sequence>
<evidence type="ECO:0000313" key="2">
    <source>
        <dbReference type="Proteomes" id="UP001281410"/>
    </source>
</evidence>
<gene>
    <name evidence="1" type="ORF">Dsin_026682</name>
</gene>
<evidence type="ECO:0000313" key="1">
    <source>
        <dbReference type="EMBL" id="KAK3195372.1"/>
    </source>
</evidence>